<gene>
    <name evidence="2" type="ORF">RH857_04390</name>
</gene>
<evidence type="ECO:0008006" key="4">
    <source>
        <dbReference type="Google" id="ProtNLM"/>
    </source>
</evidence>
<reference evidence="3" key="1">
    <citation type="submission" date="2023-07" db="EMBL/GenBank/DDBJ databases">
        <title>Description of three actinobacteria isolated from air of manufacturing shop in a pharmaceutical factory.</title>
        <authorList>
            <person name="Zhang D.-F."/>
        </authorList>
    </citation>
    <scope>NUCLEOTIDE SEQUENCE [LARGE SCALE GENOMIC DNA]</scope>
    <source>
        <strain evidence="3">CCTCC AB 207010</strain>
    </source>
</reference>
<protein>
    <recommendedName>
        <fullName evidence="4">Sensor domain-containing protein</fullName>
    </recommendedName>
</protein>
<feature type="coiled-coil region" evidence="1">
    <location>
        <begin position="64"/>
        <end position="91"/>
    </location>
</feature>
<organism evidence="2 3">
    <name type="scientific">Nesterenkonia flava</name>
    <dbReference type="NCBI Taxonomy" id="469799"/>
    <lineage>
        <taxon>Bacteria</taxon>
        <taxon>Bacillati</taxon>
        <taxon>Actinomycetota</taxon>
        <taxon>Actinomycetes</taxon>
        <taxon>Micrococcales</taxon>
        <taxon>Micrococcaceae</taxon>
        <taxon>Nesterenkonia</taxon>
    </lineage>
</organism>
<dbReference type="RefSeq" id="WP_310536756.1">
    <property type="nucleotide sequence ID" value="NZ_BAAAOC010000022.1"/>
</dbReference>
<accession>A0ABU1FRS7</accession>
<dbReference type="EMBL" id="JAVKGT010000008">
    <property type="protein sequence ID" value="MDR5711373.1"/>
    <property type="molecule type" value="Genomic_DNA"/>
</dbReference>
<name>A0ABU1FRS7_9MICC</name>
<comment type="caution">
    <text evidence="2">The sequence shown here is derived from an EMBL/GenBank/DDBJ whole genome shotgun (WGS) entry which is preliminary data.</text>
</comment>
<keyword evidence="3" id="KW-1185">Reference proteome</keyword>
<proteinExistence type="predicted"/>
<keyword evidence="1" id="KW-0175">Coiled coil</keyword>
<sequence length="261" mass="28317">MGLLALAGVVVTLLLTTDLLDRGPTGSEATLTSEELETVLVDAEDFPVEGSVVGSLALDPWPLNLWADADLDEAEAEFRQMQQELAEELDRYDAGSSSTFDAAELSEPCMTFLRDVANDDEMAANFSRLPSTIGGKAVVSSPSSSPSFMVVGIASYEDASPAFAGLWQEASSSCGEDVMEALMESEPDSEFDPEDLEFFEYRDFVGVTLSGDIPQWSGWGTRDRTISLAIMEHGNNSVYVYQEGYGREELEELIDAQLAAF</sequence>
<evidence type="ECO:0000313" key="3">
    <source>
        <dbReference type="Proteomes" id="UP001260872"/>
    </source>
</evidence>
<dbReference type="Proteomes" id="UP001260872">
    <property type="component" value="Unassembled WGS sequence"/>
</dbReference>
<evidence type="ECO:0000256" key="1">
    <source>
        <dbReference type="SAM" id="Coils"/>
    </source>
</evidence>
<evidence type="ECO:0000313" key="2">
    <source>
        <dbReference type="EMBL" id="MDR5711373.1"/>
    </source>
</evidence>